<gene>
    <name evidence="2" type="ORF">FF098_004860</name>
</gene>
<evidence type="ECO:0000313" key="2">
    <source>
        <dbReference type="EMBL" id="NHK27227.1"/>
    </source>
</evidence>
<organism evidence="2 3">
    <name type="scientific">Aquisalinus luteolus</name>
    <dbReference type="NCBI Taxonomy" id="1566827"/>
    <lineage>
        <taxon>Bacteria</taxon>
        <taxon>Pseudomonadati</taxon>
        <taxon>Pseudomonadota</taxon>
        <taxon>Alphaproteobacteria</taxon>
        <taxon>Parvularculales</taxon>
        <taxon>Parvularculaceae</taxon>
        <taxon>Aquisalinus</taxon>
    </lineage>
</organism>
<evidence type="ECO:0000313" key="3">
    <source>
        <dbReference type="Proteomes" id="UP000818603"/>
    </source>
</evidence>
<protein>
    <recommendedName>
        <fullName evidence="4">Secreted protein</fullName>
    </recommendedName>
</protein>
<feature type="signal peptide" evidence="1">
    <location>
        <begin position="1"/>
        <end position="23"/>
    </location>
</feature>
<proteinExistence type="predicted"/>
<comment type="caution">
    <text evidence="2">The sequence shown here is derived from an EMBL/GenBank/DDBJ whole genome shotgun (WGS) entry which is preliminary data.</text>
</comment>
<keyword evidence="1" id="KW-0732">Signal</keyword>
<dbReference type="EMBL" id="VCJR02000001">
    <property type="protein sequence ID" value="NHK27227.1"/>
    <property type="molecule type" value="Genomic_DNA"/>
</dbReference>
<dbReference type="Proteomes" id="UP000818603">
    <property type="component" value="Unassembled WGS sequence"/>
</dbReference>
<accession>A0ABX0HKN3</accession>
<reference evidence="2 3" key="1">
    <citation type="submission" date="2020-02" db="EMBL/GenBank/DDBJ databases">
        <title>Genome sequence of Parvularcula flava strain NH6-79.</title>
        <authorList>
            <person name="Abdul Karim M.H."/>
            <person name="Lam M.Q."/>
            <person name="Chen S.J."/>
            <person name="Yahya A."/>
            <person name="Shahir S."/>
            <person name="Shamsir M.S."/>
            <person name="Chong C.S."/>
        </authorList>
    </citation>
    <scope>NUCLEOTIDE SEQUENCE [LARGE SCALE GENOMIC DNA]</scope>
    <source>
        <strain evidence="2 3">NH6-79</strain>
    </source>
</reference>
<name>A0ABX0HKN3_9PROT</name>
<keyword evidence="3" id="KW-1185">Reference proteome</keyword>
<sequence length="137" mass="14701">MRPMTRLLAIFAIVFLTVQQVLACPLMVGDTVNMAAVAEGDTPCHQMIADNSLRTPSEDHHSGECPAGDDCAPMLLQAQSDANPPVLTTAPDLVFAAILADPPVNFPPERQTFKTGPPPAPDLPLFTPVTLKQRFLN</sequence>
<feature type="chain" id="PRO_5045971195" description="Secreted protein" evidence="1">
    <location>
        <begin position="24"/>
        <end position="137"/>
    </location>
</feature>
<evidence type="ECO:0000256" key="1">
    <source>
        <dbReference type="SAM" id="SignalP"/>
    </source>
</evidence>
<evidence type="ECO:0008006" key="4">
    <source>
        <dbReference type="Google" id="ProtNLM"/>
    </source>
</evidence>